<evidence type="ECO:0000313" key="2">
    <source>
        <dbReference type="EMBL" id="EAL71761.1"/>
    </source>
</evidence>
<evidence type="ECO:0000313" key="3">
    <source>
        <dbReference type="Proteomes" id="UP000002195"/>
    </source>
</evidence>
<dbReference type="PaxDb" id="44689-DDB0202820"/>
<accession>Q55BC3</accession>
<dbReference type="RefSeq" id="XP_645689.1">
    <property type="nucleotide sequence ID" value="XM_640597.1"/>
</dbReference>
<reference evidence="2 3" key="1">
    <citation type="journal article" date="2005" name="Nature">
        <title>The genome of the social amoeba Dictyostelium discoideum.</title>
        <authorList>
            <consortium name="The Dictyostelium discoideum Sequencing Consortium"/>
            <person name="Eichinger L."/>
            <person name="Pachebat J.A."/>
            <person name="Glockner G."/>
            <person name="Rajandream M.A."/>
            <person name="Sucgang R."/>
            <person name="Berriman M."/>
            <person name="Song J."/>
            <person name="Olsen R."/>
            <person name="Szafranski K."/>
            <person name="Xu Q."/>
            <person name="Tunggal B."/>
            <person name="Kummerfeld S."/>
            <person name="Madera M."/>
            <person name="Konfortov B.A."/>
            <person name="Rivero F."/>
            <person name="Bankier A.T."/>
            <person name="Lehmann R."/>
            <person name="Hamlin N."/>
            <person name="Davies R."/>
            <person name="Gaudet P."/>
            <person name="Fey P."/>
            <person name="Pilcher K."/>
            <person name="Chen G."/>
            <person name="Saunders D."/>
            <person name="Sodergren E."/>
            <person name="Davis P."/>
            <person name="Kerhornou A."/>
            <person name="Nie X."/>
            <person name="Hall N."/>
            <person name="Anjard C."/>
            <person name="Hemphill L."/>
            <person name="Bason N."/>
            <person name="Farbrother P."/>
            <person name="Desany B."/>
            <person name="Just E."/>
            <person name="Morio T."/>
            <person name="Rost R."/>
            <person name="Churcher C."/>
            <person name="Cooper J."/>
            <person name="Haydock S."/>
            <person name="van Driessche N."/>
            <person name="Cronin A."/>
            <person name="Goodhead I."/>
            <person name="Muzny D."/>
            <person name="Mourier T."/>
            <person name="Pain A."/>
            <person name="Lu M."/>
            <person name="Harper D."/>
            <person name="Lindsay R."/>
            <person name="Hauser H."/>
            <person name="James K."/>
            <person name="Quiles M."/>
            <person name="Madan Babu M."/>
            <person name="Saito T."/>
            <person name="Buchrieser C."/>
            <person name="Wardroper A."/>
            <person name="Felder M."/>
            <person name="Thangavelu M."/>
            <person name="Johnson D."/>
            <person name="Knights A."/>
            <person name="Loulseged H."/>
            <person name="Mungall K."/>
            <person name="Oliver K."/>
            <person name="Price C."/>
            <person name="Quail M.A."/>
            <person name="Urushihara H."/>
            <person name="Hernandez J."/>
            <person name="Rabbinowitsch E."/>
            <person name="Steffen D."/>
            <person name="Sanders M."/>
            <person name="Ma J."/>
            <person name="Kohara Y."/>
            <person name="Sharp S."/>
            <person name="Simmonds M."/>
            <person name="Spiegler S."/>
            <person name="Tivey A."/>
            <person name="Sugano S."/>
            <person name="White B."/>
            <person name="Walker D."/>
            <person name="Woodward J."/>
            <person name="Winckler T."/>
            <person name="Tanaka Y."/>
            <person name="Shaulsky G."/>
            <person name="Schleicher M."/>
            <person name="Weinstock G."/>
            <person name="Rosenthal A."/>
            <person name="Cox E.C."/>
            <person name="Chisholm R.L."/>
            <person name="Gibbs R."/>
            <person name="Loomis W.F."/>
            <person name="Platzer M."/>
            <person name="Kay R.R."/>
            <person name="Williams J."/>
            <person name="Dear P.H."/>
            <person name="Noegel A.A."/>
            <person name="Barrell B."/>
            <person name="Kuspa A."/>
        </authorList>
    </citation>
    <scope>NUCLEOTIDE SEQUENCE [LARGE SCALE GENOMIC DNA]</scope>
    <source>
        <strain evidence="2 3">AX4</strain>
    </source>
</reference>
<dbReference type="GeneID" id="8617882"/>
<dbReference type="KEGG" id="ddi:DDB_G0271262"/>
<dbReference type="InParanoid" id="Q55BC3"/>
<sequence>MNKIIIFILLIITLSFVLGEINEANGGVCKISSQDCSAVNNAFMNAKRDWKEMPESFNSIILNSSQFISDYGSEFNLFQLLINETKSIVLYAWYLKEYNELIDTIRLCEKIKPLLIYFMAKTYSTNILKFLLKKHVKINITKSDLDYIGEIYLNTLFKSYQIDNNNIIMFYKIYSTQKSIIIEDIEEKPLDDVISTKELIDLHEKQFQLILLSKWKEITSNLIDNDMIVTIKDKETIDWLSDIETGGCSILKIRNALNSKLNQMKLDFSTSELLEYARIKFKRVIPILDSNKQLCNIHILRTHDDIVSLINRLNQSNFNDNEDLFKYYMIQIIQFGSKNSIKYLRLICDSIDERFFINSYSIEGEIWDDSAGYHENEKFKQYKIPTQQTCQIINLTKIKVNFNNFPNVTSYLFQTFIELLNFEGVQFILDNLNGKDLKLHEKAFKDRFHNRIYTCKNLYKDLIDIIQFLIDRFKDGQLSLSNLSLILNFFYLKLIRSSEYTSYYYLKTFSPIIGSCVIVIEDPTGGFERERPFLKYHIDKSVYTFEYIFTDRNNKDLNQFIDSTIMDIVKDNFNIQVSKMLDYNNPRVNLFLHYFEIELKFRKKNKIKKPFLKHQLLKLIIKTFDLESFIKLDNLLQQYEQEDANDDGGHENIIINGSYGYVKPLASNMVEWFAN</sequence>
<dbReference type="Proteomes" id="UP000002195">
    <property type="component" value="Unassembled WGS sequence"/>
</dbReference>
<protein>
    <submittedName>
        <fullName evidence="2">Uncharacterized protein</fullName>
    </submittedName>
</protein>
<feature type="chain" id="PRO_5004250584" evidence="1">
    <location>
        <begin position="20"/>
        <end position="675"/>
    </location>
</feature>
<name>Q55BC3_DICDI</name>
<keyword evidence="1" id="KW-0732">Signal</keyword>
<comment type="caution">
    <text evidence="2">The sequence shown here is derived from an EMBL/GenBank/DDBJ whole genome shotgun (WGS) entry which is preliminary data.</text>
</comment>
<evidence type="ECO:0000256" key="1">
    <source>
        <dbReference type="SAM" id="SignalP"/>
    </source>
</evidence>
<gene>
    <name evidence="2" type="ORF">DDB_G0271262</name>
</gene>
<dbReference type="EMBL" id="AAFI02000006">
    <property type="protein sequence ID" value="EAL71761.1"/>
    <property type="molecule type" value="Genomic_DNA"/>
</dbReference>
<feature type="signal peptide" evidence="1">
    <location>
        <begin position="1"/>
        <end position="19"/>
    </location>
</feature>
<dbReference type="HOGENOM" id="CLU_407376_0_0_1"/>
<dbReference type="PANTHER" id="PTHR31550">
    <property type="entry name" value="ANKYRIN REPEAT PROTEIN-RELATED-RELATED"/>
    <property type="match status" value="1"/>
</dbReference>
<dbReference type="VEuPathDB" id="AmoebaDB:DDB_G0271262"/>
<proteinExistence type="predicted"/>
<organism evidence="2 3">
    <name type="scientific">Dictyostelium discoideum</name>
    <name type="common">Social amoeba</name>
    <dbReference type="NCBI Taxonomy" id="44689"/>
    <lineage>
        <taxon>Eukaryota</taxon>
        <taxon>Amoebozoa</taxon>
        <taxon>Evosea</taxon>
        <taxon>Eumycetozoa</taxon>
        <taxon>Dictyostelia</taxon>
        <taxon>Dictyosteliales</taxon>
        <taxon>Dictyosteliaceae</taxon>
        <taxon>Dictyostelium</taxon>
    </lineage>
</organism>
<keyword evidence="3" id="KW-1185">Reference proteome</keyword>
<dbReference type="AlphaFoldDB" id="Q55BC3"/>
<dbReference type="FunCoup" id="Q55BC3">
    <property type="interactions" value="7"/>
</dbReference>
<dbReference type="PANTHER" id="PTHR31550:SF11">
    <property type="entry name" value="ANKYRIN REPEAT-CONTAINING PROTEIN-RELATED"/>
    <property type="match status" value="1"/>
</dbReference>